<dbReference type="CDD" id="cd00075">
    <property type="entry name" value="HATPase"/>
    <property type="match status" value="1"/>
</dbReference>
<keyword evidence="4" id="KW-0597">Phosphoprotein</keyword>
<evidence type="ECO:0000259" key="14">
    <source>
        <dbReference type="PROSITE" id="PS50885"/>
    </source>
</evidence>
<feature type="domain" description="Histidine kinase" evidence="13">
    <location>
        <begin position="275"/>
        <end position="487"/>
    </location>
</feature>
<dbReference type="InterPro" id="IPR003661">
    <property type="entry name" value="HisK_dim/P_dom"/>
</dbReference>
<dbReference type="RefSeq" id="WP_130288397.1">
    <property type="nucleotide sequence ID" value="NZ_SHKL01000001.1"/>
</dbReference>
<sequence length="490" mass="50964">MSGTAGSRTATPSLRRRVTGSVLGLFAVLLVLVGVLVDVVLGAQLRRDLDTRLSDRVTQAEQLAQSGAAPPVLVSRLQGQDIRVRVVTADGDSYGDPGLGPLGLSSSPPPPGPAAGPEADPGATRPSGAPGPPRPGPPGPDDDVGPPTPPDATSSTVTRTLPDGSQLVLVADTTAITDVRTQLRAVLAVSALVALVLALVAVALTVRVAMRPLDRMTGLARRITAGDRGSRLRPDRPRTDLGAAAASFDDMLDALEDAESRARESADRTRRFLSDAAHELRTPLAGITAVAETIGSRSTDDERQQRRAALLLRETRQAAQLVSDMLDLARIDGGLALQRTGTDLAGLVATEADRTRVLAPALDVAVTGTQPLPAYVDPVRVTQILSNLLDNARRHTPADGTITVTLERAGDEARVTVRNTGTPIADADRERIFDRLVRLQDSRDRDSGGAGLGLSIARGLARAHGGDLICPPDGDGATFRLAVPLGAASG</sequence>
<dbReference type="InterPro" id="IPR004358">
    <property type="entry name" value="Sig_transdc_His_kin-like_C"/>
</dbReference>
<dbReference type="Gene3D" id="1.10.287.130">
    <property type="match status" value="1"/>
</dbReference>
<dbReference type="Proteomes" id="UP000291591">
    <property type="component" value="Unassembled WGS sequence"/>
</dbReference>
<dbReference type="SUPFAM" id="SSF158472">
    <property type="entry name" value="HAMP domain-like"/>
    <property type="match status" value="1"/>
</dbReference>
<dbReference type="CDD" id="cd06225">
    <property type="entry name" value="HAMP"/>
    <property type="match status" value="1"/>
</dbReference>
<dbReference type="InterPro" id="IPR005467">
    <property type="entry name" value="His_kinase_dom"/>
</dbReference>
<dbReference type="InterPro" id="IPR003660">
    <property type="entry name" value="HAMP_dom"/>
</dbReference>
<comment type="caution">
    <text evidence="15">The sequence shown here is derived from an EMBL/GenBank/DDBJ whole genome shotgun (WGS) entry which is preliminary data.</text>
</comment>
<dbReference type="InterPro" id="IPR036097">
    <property type="entry name" value="HisK_dim/P_sf"/>
</dbReference>
<keyword evidence="7 15" id="KW-0418">Kinase</keyword>
<organism evidence="15 16">
    <name type="scientific">Pseudonocardia sediminis</name>
    <dbReference type="NCBI Taxonomy" id="1397368"/>
    <lineage>
        <taxon>Bacteria</taxon>
        <taxon>Bacillati</taxon>
        <taxon>Actinomycetota</taxon>
        <taxon>Actinomycetes</taxon>
        <taxon>Pseudonocardiales</taxon>
        <taxon>Pseudonocardiaceae</taxon>
        <taxon>Pseudonocardia</taxon>
    </lineage>
</organism>
<dbReference type="Pfam" id="PF00512">
    <property type="entry name" value="HisKA"/>
    <property type="match status" value="1"/>
</dbReference>
<evidence type="ECO:0000256" key="11">
    <source>
        <dbReference type="SAM" id="MobiDB-lite"/>
    </source>
</evidence>
<evidence type="ECO:0000259" key="13">
    <source>
        <dbReference type="PROSITE" id="PS50109"/>
    </source>
</evidence>
<dbReference type="PROSITE" id="PS50885">
    <property type="entry name" value="HAMP"/>
    <property type="match status" value="1"/>
</dbReference>
<dbReference type="CDD" id="cd00082">
    <property type="entry name" value="HisKA"/>
    <property type="match status" value="1"/>
</dbReference>
<dbReference type="SMART" id="SM00304">
    <property type="entry name" value="HAMP"/>
    <property type="match status" value="1"/>
</dbReference>
<dbReference type="AlphaFoldDB" id="A0A4Q7UUI1"/>
<dbReference type="SMART" id="SM00388">
    <property type="entry name" value="HisKA"/>
    <property type="match status" value="1"/>
</dbReference>
<gene>
    <name evidence="15" type="ORF">EV383_0491</name>
</gene>
<evidence type="ECO:0000256" key="5">
    <source>
        <dbReference type="ARBA" id="ARBA00022679"/>
    </source>
</evidence>
<feature type="transmembrane region" description="Helical" evidence="12">
    <location>
        <begin position="185"/>
        <end position="206"/>
    </location>
</feature>
<keyword evidence="16" id="KW-1185">Reference proteome</keyword>
<evidence type="ECO:0000256" key="4">
    <source>
        <dbReference type="ARBA" id="ARBA00022553"/>
    </source>
</evidence>
<protein>
    <recommendedName>
        <fullName evidence="3">histidine kinase</fullName>
        <ecNumber evidence="3">2.7.13.3</ecNumber>
    </recommendedName>
</protein>
<dbReference type="InterPro" id="IPR050428">
    <property type="entry name" value="TCS_sensor_his_kinase"/>
</dbReference>
<evidence type="ECO:0000256" key="1">
    <source>
        <dbReference type="ARBA" id="ARBA00000085"/>
    </source>
</evidence>
<feature type="compositionally biased region" description="Low complexity" evidence="11">
    <location>
        <begin position="115"/>
        <end position="128"/>
    </location>
</feature>
<dbReference type="PANTHER" id="PTHR45436:SF5">
    <property type="entry name" value="SENSOR HISTIDINE KINASE TRCS"/>
    <property type="match status" value="1"/>
</dbReference>
<dbReference type="PROSITE" id="PS50109">
    <property type="entry name" value="HIS_KIN"/>
    <property type="match status" value="1"/>
</dbReference>
<feature type="region of interest" description="Disordered" evidence="11">
    <location>
        <begin position="90"/>
        <end position="160"/>
    </location>
</feature>
<name>A0A4Q7UUI1_PSEST</name>
<dbReference type="Pfam" id="PF02518">
    <property type="entry name" value="HATPase_c"/>
    <property type="match status" value="1"/>
</dbReference>
<evidence type="ECO:0000256" key="9">
    <source>
        <dbReference type="ARBA" id="ARBA00023012"/>
    </source>
</evidence>
<accession>A0A4Q7UUI1</accession>
<evidence type="ECO:0000256" key="3">
    <source>
        <dbReference type="ARBA" id="ARBA00012438"/>
    </source>
</evidence>
<dbReference type="SUPFAM" id="SSF47384">
    <property type="entry name" value="Homodimeric domain of signal transducing histidine kinase"/>
    <property type="match status" value="1"/>
</dbReference>
<evidence type="ECO:0000313" key="15">
    <source>
        <dbReference type="EMBL" id="RZT83679.1"/>
    </source>
</evidence>
<reference evidence="15 16" key="1">
    <citation type="submission" date="2019-02" db="EMBL/GenBank/DDBJ databases">
        <title>Sequencing the genomes of 1000 actinobacteria strains.</title>
        <authorList>
            <person name="Klenk H.-P."/>
        </authorList>
    </citation>
    <scope>NUCLEOTIDE SEQUENCE [LARGE SCALE GENOMIC DNA]</scope>
    <source>
        <strain evidence="15 16">DSM 45779</strain>
    </source>
</reference>
<keyword evidence="10 12" id="KW-0472">Membrane</keyword>
<dbReference type="SUPFAM" id="SSF55874">
    <property type="entry name" value="ATPase domain of HSP90 chaperone/DNA topoisomerase II/histidine kinase"/>
    <property type="match status" value="1"/>
</dbReference>
<evidence type="ECO:0000256" key="10">
    <source>
        <dbReference type="ARBA" id="ARBA00023136"/>
    </source>
</evidence>
<dbReference type="Pfam" id="PF00672">
    <property type="entry name" value="HAMP"/>
    <property type="match status" value="1"/>
</dbReference>
<dbReference type="OrthoDB" id="9757990at2"/>
<dbReference type="EC" id="2.7.13.3" evidence="3"/>
<evidence type="ECO:0000256" key="6">
    <source>
        <dbReference type="ARBA" id="ARBA00022692"/>
    </source>
</evidence>
<feature type="transmembrane region" description="Helical" evidence="12">
    <location>
        <begin position="20"/>
        <end position="43"/>
    </location>
</feature>
<feature type="domain" description="HAMP" evidence="14">
    <location>
        <begin position="207"/>
        <end position="260"/>
    </location>
</feature>
<dbReference type="EMBL" id="SHKL01000001">
    <property type="protein sequence ID" value="RZT83679.1"/>
    <property type="molecule type" value="Genomic_DNA"/>
</dbReference>
<dbReference type="GO" id="GO:0000155">
    <property type="term" value="F:phosphorelay sensor kinase activity"/>
    <property type="evidence" value="ECO:0007669"/>
    <property type="project" value="InterPro"/>
</dbReference>
<dbReference type="InterPro" id="IPR036890">
    <property type="entry name" value="HATPase_C_sf"/>
</dbReference>
<dbReference type="SMART" id="SM00387">
    <property type="entry name" value="HATPase_c"/>
    <property type="match status" value="1"/>
</dbReference>
<dbReference type="Gene3D" id="3.30.565.10">
    <property type="entry name" value="Histidine kinase-like ATPase, C-terminal domain"/>
    <property type="match status" value="1"/>
</dbReference>
<evidence type="ECO:0000256" key="2">
    <source>
        <dbReference type="ARBA" id="ARBA00004236"/>
    </source>
</evidence>
<keyword evidence="9" id="KW-0902">Two-component regulatory system</keyword>
<evidence type="ECO:0000256" key="12">
    <source>
        <dbReference type="SAM" id="Phobius"/>
    </source>
</evidence>
<keyword evidence="5" id="KW-0808">Transferase</keyword>
<proteinExistence type="predicted"/>
<dbReference type="PRINTS" id="PR00344">
    <property type="entry name" value="BCTRLSENSOR"/>
</dbReference>
<feature type="compositionally biased region" description="Pro residues" evidence="11">
    <location>
        <begin position="129"/>
        <end position="139"/>
    </location>
</feature>
<comment type="subcellular location">
    <subcellularLocation>
        <location evidence="2">Cell membrane</location>
    </subcellularLocation>
</comment>
<keyword evidence="6 12" id="KW-0812">Transmembrane</keyword>
<dbReference type="Gene3D" id="6.10.340.10">
    <property type="match status" value="1"/>
</dbReference>
<evidence type="ECO:0000313" key="16">
    <source>
        <dbReference type="Proteomes" id="UP000291591"/>
    </source>
</evidence>
<comment type="catalytic activity">
    <reaction evidence="1">
        <text>ATP + protein L-histidine = ADP + protein N-phospho-L-histidine.</text>
        <dbReference type="EC" id="2.7.13.3"/>
    </reaction>
</comment>
<evidence type="ECO:0000256" key="7">
    <source>
        <dbReference type="ARBA" id="ARBA00022777"/>
    </source>
</evidence>
<dbReference type="InterPro" id="IPR003594">
    <property type="entry name" value="HATPase_dom"/>
</dbReference>
<dbReference type="PANTHER" id="PTHR45436">
    <property type="entry name" value="SENSOR HISTIDINE KINASE YKOH"/>
    <property type="match status" value="1"/>
</dbReference>
<evidence type="ECO:0000256" key="8">
    <source>
        <dbReference type="ARBA" id="ARBA00022989"/>
    </source>
</evidence>
<keyword evidence="8 12" id="KW-1133">Transmembrane helix</keyword>
<dbReference type="GO" id="GO:0005886">
    <property type="term" value="C:plasma membrane"/>
    <property type="evidence" value="ECO:0007669"/>
    <property type="project" value="UniProtKB-SubCell"/>
</dbReference>